<sequence length="293" mass="33362">MYWYKLFAHKSGVADPRYIPDDLFYSRIIHKLNNFFFTTACADKGIYDWLFHDIRRPDQVLKCMNGVFYDEGGNVILKEEALNIVQKHESVIIKPSLRSGGGQKICFYDREKQTRGELTRIFDTLYPDFVVQLLLGQHPDLARIHPQSLNTIRTISLMLEGEVFILSSIFRMGSGNARVDNTSSGGFACPVHTDGRLNQWAVNRKSEWVERHPGGVVFAEVVIPSYERMISMVKQCHTRLPHICFIGWDFAISATGEPVLIEYNCTIGSNQISCGPTFGEHTERVLELVLGKK</sequence>
<proteinExistence type="predicted"/>
<feature type="domain" description="Alpha-L-glutamate ligase-related protein ATP-grasp" evidence="1">
    <location>
        <begin position="32"/>
        <end position="268"/>
    </location>
</feature>
<dbReference type="InterPro" id="IPR039523">
    <property type="entry name" value="RimK-rel_E_lig_ATP-grasp"/>
</dbReference>
<protein>
    <submittedName>
        <fullName evidence="2">Hexapeptide transferase</fullName>
    </submittedName>
</protein>
<accession>A0ABR7D375</accession>
<keyword evidence="2" id="KW-0808">Transferase</keyword>
<evidence type="ECO:0000313" key="2">
    <source>
        <dbReference type="EMBL" id="MBC5622418.1"/>
    </source>
</evidence>
<dbReference type="Proteomes" id="UP000646484">
    <property type="component" value="Unassembled WGS sequence"/>
</dbReference>
<dbReference type="RefSeq" id="WP_186977088.1">
    <property type="nucleotide sequence ID" value="NZ_JACOOH010000006.1"/>
</dbReference>
<reference evidence="2 3" key="1">
    <citation type="submission" date="2020-08" db="EMBL/GenBank/DDBJ databases">
        <title>Genome public.</title>
        <authorList>
            <person name="Liu C."/>
            <person name="Sun Q."/>
        </authorList>
    </citation>
    <scope>NUCLEOTIDE SEQUENCE [LARGE SCALE GENOMIC DNA]</scope>
    <source>
        <strain evidence="2 3">NSJ-56</strain>
    </source>
</reference>
<evidence type="ECO:0000313" key="3">
    <source>
        <dbReference type="Proteomes" id="UP000646484"/>
    </source>
</evidence>
<evidence type="ECO:0000259" key="1">
    <source>
        <dbReference type="Pfam" id="PF14397"/>
    </source>
</evidence>
<organism evidence="2 3">
    <name type="scientific">Butyricimonas hominis</name>
    <dbReference type="NCBI Taxonomy" id="2763032"/>
    <lineage>
        <taxon>Bacteria</taxon>
        <taxon>Pseudomonadati</taxon>
        <taxon>Bacteroidota</taxon>
        <taxon>Bacteroidia</taxon>
        <taxon>Bacteroidales</taxon>
        <taxon>Odoribacteraceae</taxon>
        <taxon>Butyricimonas</taxon>
    </lineage>
</organism>
<name>A0ABR7D375_9BACT</name>
<keyword evidence="3" id="KW-1185">Reference proteome</keyword>
<dbReference type="SUPFAM" id="SSF56059">
    <property type="entry name" value="Glutathione synthetase ATP-binding domain-like"/>
    <property type="match status" value="1"/>
</dbReference>
<gene>
    <name evidence="2" type="ORF">H8S64_15060</name>
</gene>
<dbReference type="GO" id="GO:0016740">
    <property type="term" value="F:transferase activity"/>
    <property type="evidence" value="ECO:0007669"/>
    <property type="project" value="UniProtKB-KW"/>
</dbReference>
<comment type="caution">
    <text evidence="2">The sequence shown here is derived from an EMBL/GenBank/DDBJ whole genome shotgun (WGS) entry which is preliminary data.</text>
</comment>
<dbReference type="EMBL" id="JACOOH010000006">
    <property type="protein sequence ID" value="MBC5622418.1"/>
    <property type="molecule type" value="Genomic_DNA"/>
</dbReference>
<dbReference type="Pfam" id="PF14397">
    <property type="entry name" value="ATPgrasp_ST"/>
    <property type="match status" value="1"/>
</dbReference>